<evidence type="ECO:0000256" key="3">
    <source>
        <dbReference type="SAM" id="SignalP"/>
    </source>
</evidence>
<dbReference type="EMBL" id="JAEFCI010005124">
    <property type="protein sequence ID" value="KAG5460508.1"/>
    <property type="molecule type" value="Genomic_DNA"/>
</dbReference>
<feature type="signal peptide" evidence="3">
    <location>
        <begin position="1"/>
        <end position="20"/>
    </location>
</feature>
<dbReference type="GO" id="GO:0031262">
    <property type="term" value="C:Ndc80 complex"/>
    <property type="evidence" value="ECO:0007669"/>
    <property type="project" value="InterPro"/>
</dbReference>
<dbReference type="PANTHER" id="PTHR10643:SF2">
    <property type="entry name" value="KINETOCHORE PROTEIN NDC80 HOMOLOG"/>
    <property type="match status" value="1"/>
</dbReference>
<proteinExistence type="predicted"/>
<keyword evidence="1" id="KW-0175">Coiled coil</keyword>
<evidence type="ECO:0000256" key="2">
    <source>
        <dbReference type="SAM" id="MobiDB-lite"/>
    </source>
</evidence>
<dbReference type="AlphaFoldDB" id="A0A8H8DJ90"/>
<dbReference type="GO" id="GO:0051315">
    <property type="term" value="P:attachment of mitotic spindle microtubules to kinetochore"/>
    <property type="evidence" value="ECO:0007669"/>
    <property type="project" value="InterPro"/>
</dbReference>
<dbReference type="Proteomes" id="UP000673691">
    <property type="component" value="Unassembled WGS sequence"/>
</dbReference>
<evidence type="ECO:0000313" key="5">
    <source>
        <dbReference type="Proteomes" id="UP000673691"/>
    </source>
</evidence>
<comment type="caution">
    <text evidence="4">The sequence shown here is derived from an EMBL/GenBank/DDBJ whole genome shotgun (WGS) entry which is preliminary data.</text>
</comment>
<feature type="chain" id="PRO_5034010022" evidence="3">
    <location>
        <begin position="21"/>
        <end position="403"/>
    </location>
</feature>
<keyword evidence="3" id="KW-0732">Signal</keyword>
<dbReference type="OrthoDB" id="7459479at2759"/>
<name>A0A8H8DJ90_9FUNG</name>
<feature type="region of interest" description="Disordered" evidence="2">
    <location>
        <begin position="45"/>
        <end position="88"/>
    </location>
</feature>
<reference evidence="4 5" key="1">
    <citation type="journal article" name="Sci. Rep.">
        <title>Genome-scale phylogenetic analyses confirm Olpidium as the closest living zoosporic fungus to the non-flagellated, terrestrial fungi.</title>
        <authorList>
            <person name="Chang Y."/>
            <person name="Rochon D."/>
            <person name="Sekimoto S."/>
            <person name="Wang Y."/>
            <person name="Chovatia M."/>
            <person name="Sandor L."/>
            <person name="Salamov A."/>
            <person name="Grigoriev I.V."/>
            <person name="Stajich J.E."/>
            <person name="Spatafora J.W."/>
        </authorList>
    </citation>
    <scope>NUCLEOTIDE SEQUENCE [LARGE SCALE GENOMIC DNA]</scope>
    <source>
        <strain evidence="4">S191</strain>
    </source>
</reference>
<protein>
    <submittedName>
        <fullName evidence="4">Uncharacterized protein</fullName>
    </submittedName>
</protein>
<accession>A0A8H8DJ90</accession>
<gene>
    <name evidence="4" type="ORF">BJ554DRAFT_7436</name>
</gene>
<sequence>MHSWPTLLAMLGWLVELNLCLERIYDDPEAEASAGFSQEFGVNCDGQAPKSTAGERLPQSRHDSRDRAIAEGERASKSADISDGRERDHKKFKEYIHHLENRMAKLKEQNSRTKQELSSTASQIAQLRAEKAQVQAVVDAQELSPADVDRMTAEREELRNQIAAVSAHQVQASQAAWEKEIAVQRRLDAVDRLVAAYNRLMSTLRLECNEEFVTVSRPSGPAVVGDEDDGGMDTSRRLRVLKVNVHATRADAMVSLDLRNKIKRSRGHIILLKSAANGPRRLATYKKPALQVLREKMATLAHSSQNEVISHREDLERLNDQIADKKDELASLQQRLDQAGISCTEQKKACTQIAAASNAQMKSMEDKLSVMKREGFGDLITAKQRKQNMTMECVRDFRRLPAR</sequence>
<feature type="coiled-coil region" evidence="1">
    <location>
        <begin position="301"/>
        <end position="374"/>
    </location>
</feature>
<evidence type="ECO:0000313" key="4">
    <source>
        <dbReference type="EMBL" id="KAG5460508.1"/>
    </source>
</evidence>
<dbReference type="InterPro" id="IPR005550">
    <property type="entry name" value="Kinetochore_Ndc80"/>
</dbReference>
<feature type="compositionally biased region" description="Basic and acidic residues" evidence="2">
    <location>
        <begin position="58"/>
        <end position="88"/>
    </location>
</feature>
<evidence type="ECO:0000256" key="1">
    <source>
        <dbReference type="SAM" id="Coils"/>
    </source>
</evidence>
<organism evidence="4 5">
    <name type="scientific">Olpidium bornovanus</name>
    <dbReference type="NCBI Taxonomy" id="278681"/>
    <lineage>
        <taxon>Eukaryota</taxon>
        <taxon>Fungi</taxon>
        <taxon>Fungi incertae sedis</taxon>
        <taxon>Olpidiomycota</taxon>
        <taxon>Olpidiomycotina</taxon>
        <taxon>Olpidiomycetes</taxon>
        <taxon>Olpidiales</taxon>
        <taxon>Olpidiaceae</taxon>
        <taxon>Olpidium</taxon>
    </lineage>
</organism>
<feature type="coiled-coil region" evidence="1">
    <location>
        <begin position="89"/>
        <end position="168"/>
    </location>
</feature>
<feature type="non-terminal residue" evidence="4">
    <location>
        <position position="403"/>
    </location>
</feature>
<keyword evidence="5" id="KW-1185">Reference proteome</keyword>
<dbReference type="PANTHER" id="PTHR10643">
    <property type="entry name" value="KINETOCHORE PROTEIN NDC80"/>
    <property type="match status" value="1"/>
</dbReference>